<dbReference type="InterPro" id="IPR002110">
    <property type="entry name" value="Ankyrin_rpt"/>
</dbReference>
<dbReference type="InterPro" id="IPR036770">
    <property type="entry name" value="Ankyrin_rpt-contain_sf"/>
</dbReference>
<dbReference type="Pfam" id="PF00023">
    <property type="entry name" value="Ank"/>
    <property type="match status" value="2"/>
</dbReference>
<evidence type="ECO:0000313" key="5">
    <source>
        <dbReference type="Proteomes" id="UP000274504"/>
    </source>
</evidence>
<keyword evidence="1" id="KW-0677">Repeat</keyword>
<feature type="repeat" description="ANK" evidence="3">
    <location>
        <begin position="91"/>
        <end position="123"/>
    </location>
</feature>
<reference evidence="4 5" key="2">
    <citation type="submission" date="2018-11" db="EMBL/GenBank/DDBJ databases">
        <authorList>
            <consortium name="Pathogen Informatics"/>
        </authorList>
    </citation>
    <scope>NUCLEOTIDE SEQUENCE [LARGE SCALE GENOMIC DNA]</scope>
</reference>
<dbReference type="AlphaFoldDB" id="A0A158QFX9"/>
<evidence type="ECO:0000256" key="1">
    <source>
        <dbReference type="ARBA" id="ARBA00022737"/>
    </source>
</evidence>
<evidence type="ECO:0000313" key="4">
    <source>
        <dbReference type="EMBL" id="VDL62099.1"/>
    </source>
</evidence>
<accession>A0A158QFX9</accession>
<dbReference type="PANTHER" id="PTHR24198">
    <property type="entry name" value="ANKYRIN REPEAT AND PROTEIN KINASE DOMAIN-CONTAINING PROTEIN"/>
    <property type="match status" value="1"/>
</dbReference>
<dbReference type="Gene3D" id="1.25.40.20">
    <property type="entry name" value="Ankyrin repeat-containing domain"/>
    <property type="match status" value="2"/>
</dbReference>
<name>A0A158QFX9_HYMDI</name>
<protein>
    <submittedName>
        <fullName evidence="6">ANK_REP_REGION domain-containing protein</fullName>
    </submittedName>
</protein>
<feature type="repeat" description="ANK" evidence="3">
    <location>
        <begin position="25"/>
        <end position="57"/>
    </location>
</feature>
<feature type="repeat" description="ANK" evidence="3">
    <location>
        <begin position="58"/>
        <end position="90"/>
    </location>
</feature>
<gene>
    <name evidence="4" type="ORF">HDID_LOCUS9684</name>
</gene>
<dbReference type="OrthoDB" id="340620at2759"/>
<evidence type="ECO:0000256" key="2">
    <source>
        <dbReference type="ARBA" id="ARBA00023043"/>
    </source>
</evidence>
<dbReference type="PANTHER" id="PTHR24198:SF165">
    <property type="entry name" value="ANKYRIN REPEAT-CONTAINING PROTEIN-RELATED"/>
    <property type="match status" value="1"/>
</dbReference>
<dbReference type="EMBL" id="UYSG01011367">
    <property type="protein sequence ID" value="VDL62099.1"/>
    <property type="molecule type" value="Genomic_DNA"/>
</dbReference>
<dbReference type="STRING" id="6216.A0A158QFX9"/>
<sequence length="255" mass="27963">MENNADEVRICLMCGADVNSRSVYQSETALMIAASRGFSGIVRVLLARGASVNARDSRGNFAIHLATINGQLECVKLLMDKGCLANIGNNRYHTPLMIAAAEGYTAIVNLFLDGGVNMAYQLNKNLESELTLAAKYNHLDVVKILLNRANTDIDRSVELNEAYSNALLVSSNEMIETLLSAGADVNYFEIPGVLPLFIAIGRRNLDCIKTLQRHGADHNQVDDDGYNALMYSVLLENLEAVEYFLSIVDLFLEPA</sequence>
<reference evidence="6" key="1">
    <citation type="submission" date="2016-04" db="UniProtKB">
        <authorList>
            <consortium name="WormBaseParasite"/>
        </authorList>
    </citation>
    <scope>IDENTIFICATION</scope>
</reference>
<dbReference type="WBParaSite" id="HDID_0000968601-mRNA-1">
    <property type="protein sequence ID" value="HDID_0000968601-mRNA-1"/>
    <property type="gene ID" value="HDID_0000968601"/>
</dbReference>
<keyword evidence="2 3" id="KW-0040">ANK repeat</keyword>
<dbReference type="Proteomes" id="UP000274504">
    <property type="component" value="Unassembled WGS sequence"/>
</dbReference>
<dbReference type="PROSITE" id="PS50297">
    <property type="entry name" value="ANK_REP_REGION"/>
    <property type="match status" value="2"/>
</dbReference>
<evidence type="ECO:0000313" key="6">
    <source>
        <dbReference type="WBParaSite" id="HDID_0000968601-mRNA-1"/>
    </source>
</evidence>
<proteinExistence type="predicted"/>
<dbReference type="SUPFAM" id="SSF48403">
    <property type="entry name" value="Ankyrin repeat"/>
    <property type="match status" value="1"/>
</dbReference>
<dbReference type="Pfam" id="PF12796">
    <property type="entry name" value="Ank_2"/>
    <property type="match status" value="2"/>
</dbReference>
<dbReference type="SMART" id="SM00248">
    <property type="entry name" value="ANK"/>
    <property type="match status" value="7"/>
</dbReference>
<feature type="repeat" description="ANK" evidence="3">
    <location>
        <begin position="191"/>
        <end position="223"/>
    </location>
</feature>
<evidence type="ECO:0000256" key="3">
    <source>
        <dbReference type="PROSITE-ProRule" id="PRU00023"/>
    </source>
</evidence>
<organism evidence="6">
    <name type="scientific">Hymenolepis diminuta</name>
    <name type="common">Rat tapeworm</name>
    <dbReference type="NCBI Taxonomy" id="6216"/>
    <lineage>
        <taxon>Eukaryota</taxon>
        <taxon>Metazoa</taxon>
        <taxon>Spiralia</taxon>
        <taxon>Lophotrochozoa</taxon>
        <taxon>Platyhelminthes</taxon>
        <taxon>Cestoda</taxon>
        <taxon>Eucestoda</taxon>
        <taxon>Cyclophyllidea</taxon>
        <taxon>Hymenolepididae</taxon>
        <taxon>Hymenolepis</taxon>
    </lineage>
</organism>
<dbReference type="PROSITE" id="PS50088">
    <property type="entry name" value="ANK_REPEAT"/>
    <property type="match status" value="4"/>
</dbReference>